<evidence type="ECO:0000256" key="4">
    <source>
        <dbReference type="ARBA" id="ARBA00022777"/>
    </source>
</evidence>
<dbReference type="STRING" id="768700.MSU_0439"/>
<dbReference type="PANTHER" id="PTHR23359">
    <property type="entry name" value="NUCLEOTIDE KINASE"/>
    <property type="match status" value="1"/>
</dbReference>
<dbReference type="GO" id="GO:0004017">
    <property type="term" value="F:AMP kinase activity"/>
    <property type="evidence" value="ECO:0007669"/>
    <property type="project" value="UniProtKB-UniRule"/>
</dbReference>
<feature type="binding site" evidence="5">
    <location>
        <begin position="154"/>
        <end position="155"/>
    </location>
    <ligand>
        <name>ATP</name>
        <dbReference type="ChEBI" id="CHEBI:30616"/>
    </ligand>
</feature>
<dbReference type="CDD" id="cd01428">
    <property type="entry name" value="ADK"/>
    <property type="match status" value="1"/>
</dbReference>
<proteinExistence type="inferred from homology"/>
<comment type="similarity">
    <text evidence="5 6">Belongs to the adenylate kinase family.</text>
</comment>
<evidence type="ECO:0000256" key="1">
    <source>
        <dbReference type="ARBA" id="ARBA00022679"/>
    </source>
</evidence>
<comment type="pathway">
    <text evidence="5">Purine metabolism; AMP biosynthesis via salvage pathway; AMP from ADP: step 1/1.</text>
</comment>
<dbReference type="InterPro" id="IPR027417">
    <property type="entry name" value="P-loop_NTPase"/>
</dbReference>
<sequence length="234" mass="26631">MVDSSREFTLIVLIAPPGSGKGTLSELLKERKGIYVLSAGKIFRTLIAQRKEQEDNSGEKLQDVNKGGYLADEVVNKYAIAELERIQQELIEKNNSKKLFITLDGYPRTMGQAKELERWSKDKKLIIVTLEGLSDIQIQERLSNRYLCQEHEHIFNALNKDFPTNGICPKDGSKLIKRVDDSQIEVMQKRLNLHKSLTSPICEYYKSQNITTITIDSSLTIEGMYLSFCEKIGI</sequence>
<dbReference type="SUPFAM" id="SSF52540">
    <property type="entry name" value="P-loop containing nucleoside triphosphate hydrolases"/>
    <property type="match status" value="1"/>
</dbReference>
<dbReference type="Gene3D" id="3.40.50.300">
    <property type="entry name" value="P-loop containing nucleotide triphosphate hydrolases"/>
    <property type="match status" value="1"/>
</dbReference>
<evidence type="ECO:0000256" key="6">
    <source>
        <dbReference type="RuleBase" id="RU003330"/>
    </source>
</evidence>
<feature type="binding site" evidence="5">
    <location>
        <position position="112"/>
    </location>
    <ligand>
        <name>AMP</name>
        <dbReference type="ChEBI" id="CHEBI:456215"/>
    </ligand>
</feature>
<comment type="caution">
    <text evidence="5">Lacks conserved residue(s) required for the propagation of feature annotation.</text>
</comment>
<dbReference type="AlphaFoldDB" id="F0QR55"/>
<keyword evidence="5" id="KW-0963">Cytoplasm</keyword>
<feature type="binding site" evidence="5">
    <location>
        <begin position="105"/>
        <end position="108"/>
    </location>
    <ligand>
        <name>AMP</name>
        <dbReference type="ChEBI" id="CHEBI:456215"/>
    </ligand>
</feature>
<dbReference type="RefSeq" id="WP_013609856.1">
    <property type="nucleotide sequence ID" value="NC_015155.1"/>
</dbReference>
<evidence type="ECO:0000313" key="8">
    <source>
        <dbReference type="EMBL" id="ADX97975.1"/>
    </source>
</evidence>
<dbReference type="KEGG" id="mss:MSU_0439"/>
<feature type="binding site" evidence="5">
    <location>
        <position position="178"/>
    </location>
    <ligand>
        <name>AMP</name>
        <dbReference type="ChEBI" id="CHEBI:456215"/>
    </ligand>
</feature>
<dbReference type="HAMAP" id="MF_00235">
    <property type="entry name" value="Adenylate_kinase_Adk"/>
    <property type="match status" value="1"/>
</dbReference>
<keyword evidence="3 5" id="KW-0547">Nucleotide-binding</keyword>
<feature type="binding site" evidence="5">
    <location>
        <position position="145"/>
    </location>
    <ligand>
        <name>ATP</name>
        <dbReference type="ChEBI" id="CHEBI:30616"/>
    </ligand>
</feature>
<feature type="binding site" evidence="5">
    <location>
        <position position="219"/>
    </location>
    <ligand>
        <name>ATP</name>
        <dbReference type="ChEBI" id="CHEBI:30616"/>
    </ligand>
</feature>
<keyword evidence="5 7" id="KW-0067">ATP-binding</keyword>
<comment type="catalytic activity">
    <reaction evidence="5 7">
        <text>AMP + ATP = 2 ADP</text>
        <dbReference type="Rhea" id="RHEA:12973"/>
        <dbReference type="ChEBI" id="CHEBI:30616"/>
        <dbReference type="ChEBI" id="CHEBI:456215"/>
        <dbReference type="ChEBI" id="CHEBI:456216"/>
        <dbReference type="EC" id="2.7.4.3"/>
    </reaction>
</comment>
<evidence type="ECO:0000313" key="9">
    <source>
        <dbReference type="Proteomes" id="UP000007484"/>
    </source>
</evidence>
<dbReference type="Proteomes" id="UP000007484">
    <property type="component" value="Chromosome"/>
</dbReference>
<dbReference type="EC" id="2.7.4.3" evidence="5 7"/>
<evidence type="ECO:0000256" key="2">
    <source>
        <dbReference type="ARBA" id="ARBA00022727"/>
    </source>
</evidence>
<dbReference type="GO" id="GO:0005737">
    <property type="term" value="C:cytoplasm"/>
    <property type="evidence" value="ECO:0007669"/>
    <property type="project" value="UniProtKB-SubCell"/>
</dbReference>
<dbReference type="InterPro" id="IPR000850">
    <property type="entry name" value="Adenylat/UMP-CMP_kin"/>
</dbReference>
<comment type="subcellular location">
    <subcellularLocation>
        <location evidence="5 7">Cytoplasm</location>
    </subcellularLocation>
</comment>
<dbReference type="Pfam" id="PF00406">
    <property type="entry name" value="ADK"/>
    <property type="match status" value="1"/>
</dbReference>
<accession>F0QR55</accession>
<evidence type="ECO:0000256" key="7">
    <source>
        <dbReference type="RuleBase" id="RU003331"/>
    </source>
</evidence>
<keyword evidence="1 5" id="KW-0808">Transferase</keyword>
<keyword evidence="2 5" id="KW-0545">Nucleotide biosynthesis</keyword>
<comment type="function">
    <text evidence="5">Catalyzes the reversible transfer of the terminal phosphate group between ATP and AMP. Plays an important role in cellular energy homeostasis and in adenine nucleotide metabolism.</text>
</comment>
<comment type="subunit">
    <text evidence="5 7">Monomer.</text>
</comment>
<feature type="binding site" evidence="5">
    <location>
        <begin position="68"/>
        <end position="70"/>
    </location>
    <ligand>
        <name>AMP</name>
        <dbReference type="ChEBI" id="CHEBI:456215"/>
    </ligand>
</feature>
<protein>
    <recommendedName>
        <fullName evidence="5 7">Adenylate kinase</fullName>
        <shortName evidence="5">AK</shortName>
        <ecNumber evidence="5 7">2.7.4.3</ecNumber>
    </recommendedName>
    <alternativeName>
        <fullName evidence="5">ATP-AMP transphosphorylase</fullName>
    </alternativeName>
    <alternativeName>
        <fullName evidence="5">ATP:AMP phosphotransferase</fullName>
    </alternativeName>
    <alternativeName>
        <fullName evidence="5">Adenylate monophosphate kinase</fullName>
    </alternativeName>
</protein>
<feature type="binding site" evidence="5">
    <location>
        <position position="44"/>
    </location>
    <ligand>
        <name>AMP</name>
        <dbReference type="ChEBI" id="CHEBI:456215"/>
    </ligand>
</feature>
<dbReference type="GO" id="GO:0044209">
    <property type="term" value="P:AMP salvage"/>
    <property type="evidence" value="ECO:0007669"/>
    <property type="project" value="UniProtKB-UniRule"/>
</dbReference>
<dbReference type="HOGENOM" id="CLU_032354_1_2_14"/>
<dbReference type="PRINTS" id="PR00094">
    <property type="entry name" value="ADENYLTKNASE"/>
</dbReference>
<dbReference type="GO" id="GO:0005524">
    <property type="term" value="F:ATP binding"/>
    <property type="evidence" value="ECO:0007669"/>
    <property type="project" value="UniProtKB-UniRule"/>
</dbReference>
<reference evidence="8 9" key="1">
    <citation type="journal article" date="2011" name="J. Bacteriol.">
        <title>Complete genome sequences of two hemotropic Mycoplasmas, Mycoplasma haemofelis strain Ohio2 and Mycoplasma suis strain Illinois.</title>
        <authorList>
            <person name="Messick J.B."/>
            <person name="Santos A.P."/>
            <person name="Guimaraes A.M."/>
        </authorList>
    </citation>
    <scope>NUCLEOTIDE SEQUENCE [LARGE SCALE GENOMIC DNA]</scope>
    <source>
        <strain evidence="8 9">Illinois</strain>
    </source>
</reference>
<comment type="domain">
    <text evidence="5">Consists of three domains, a large central CORE domain and two small peripheral domains, NMPbind and LID, which undergo movements during catalysis. The LID domain closes over the site of phosphoryl transfer upon ATP binding. Assembling and dissambling the active center during each catalytic cycle provides an effective means to prevent ATP hydrolysis.</text>
</comment>
<keyword evidence="4 5" id="KW-0418">Kinase</keyword>
<evidence type="ECO:0000256" key="5">
    <source>
        <dbReference type="HAMAP-Rule" id="MF_00235"/>
    </source>
</evidence>
<feature type="region of interest" description="LID" evidence="5">
    <location>
        <begin position="144"/>
        <end position="181"/>
    </location>
</feature>
<feature type="binding site" evidence="5">
    <location>
        <begin position="18"/>
        <end position="23"/>
    </location>
    <ligand>
        <name>ATP</name>
        <dbReference type="ChEBI" id="CHEBI:30616"/>
    </ligand>
</feature>
<name>F0QR55_MYCSL</name>
<feature type="binding site" evidence="5">
    <location>
        <position position="190"/>
    </location>
    <ligand>
        <name>AMP</name>
        <dbReference type="ChEBI" id="CHEBI:456215"/>
    </ligand>
</feature>
<evidence type="ECO:0000256" key="3">
    <source>
        <dbReference type="ARBA" id="ARBA00022741"/>
    </source>
</evidence>
<dbReference type="EMBL" id="CP002525">
    <property type="protein sequence ID" value="ADX97975.1"/>
    <property type="molecule type" value="Genomic_DNA"/>
</dbReference>
<dbReference type="UniPathway" id="UPA00588">
    <property type="reaction ID" value="UER00649"/>
</dbReference>
<gene>
    <name evidence="5 8" type="primary">adk</name>
    <name evidence="8" type="ordered locus">MSU_0439</name>
</gene>
<organism evidence="8 9">
    <name type="scientific">Mycoplasma suis (strain Illinois)</name>
    <dbReference type="NCBI Taxonomy" id="768700"/>
    <lineage>
        <taxon>Bacteria</taxon>
        <taxon>Bacillati</taxon>
        <taxon>Mycoplasmatota</taxon>
        <taxon>Mollicutes</taxon>
        <taxon>Mycoplasmataceae</taxon>
        <taxon>Mycoplasma</taxon>
    </lineage>
</organism>
<keyword evidence="9" id="KW-1185">Reference proteome</keyword>